<evidence type="ECO:0000256" key="1">
    <source>
        <dbReference type="ARBA" id="ARBA00008129"/>
    </source>
</evidence>
<reference evidence="4 5" key="1">
    <citation type="submission" date="2018-08" db="EMBL/GenBank/DDBJ databases">
        <title>Recombination of ecologically and evolutionarily significant loci maintains genetic cohesion in the Pseudomonas syringae species complex.</title>
        <authorList>
            <person name="Dillon M."/>
            <person name="Thakur S."/>
            <person name="Almeida R.N.D."/>
            <person name="Weir B.S."/>
            <person name="Guttman D.S."/>
        </authorList>
    </citation>
    <scope>NUCLEOTIDE SEQUENCE [LARGE SCALE GENOMIC DNA]</scope>
    <source>
        <strain evidence="4 5">ICMP 11947</strain>
    </source>
</reference>
<dbReference type="PROSITE" id="PS00920">
    <property type="entry name" value="NITRIL_CHT_1"/>
    <property type="match status" value="1"/>
</dbReference>
<proteinExistence type="inferred from homology"/>
<feature type="domain" description="CN hydrolase" evidence="3">
    <location>
        <begin position="63"/>
        <end position="336"/>
    </location>
</feature>
<dbReference type="Pfam" id="PF00795">
    <property type="entry name" value="CN_hydrolase"/>
    <property type="match status" value="1"/>
</dbReference>
<dbReference type="InterPro" id="IPR003010">
    <property type="entry name" value="C-N_Hydrolase"/>
</dbReference>
<dbReference type="PROSITE" id="PS50263">
    <property type="entry name" value="CN_HYDROLASE"/>
    <property type="match status" value="1"/>
</dbReference>
<dbReference type="EMBL" id="RBUG01000034">
    <property type="protein sequence ID" value="RMU76280.1"/>
    <property type="molecule type" value="Genomic_DNA"/>
</dbReference>
<evidence type="ECO:0000313" key="5">
    <source>
        <dbReference type="Proteomes" id="UP000271152"/>
    </source>
</evidence>
<dbReference type="PANTHER" id="PTHR46044:SF1">
    <property type="entry name" value="CN HYDROLASE DOMAIN-CONTAINING PROTEIN"/>
    <property type="match status" value="1"/>
</dbReference>
<dbReference type="SUPFAM" id="SSF56317">
    <property type="entry name" value="Carbon-nitrogen hydrolase"/>
    <property type="match status" value="1"/>
</dbReference>
<feature type="active site" description="Proton acceptor" evidence="2">
    <location>
        <position position="103"/>
    </location>
</feature>
<accession>A0A3M5X0F3</accession>
<dbReference type="PANTHER" id="PTHR46044">
    <property type="entry name" value="NITRILASE"/>
    <property type="match status" value="1"/>
</dbReference>
<comment type="similarity">
    <text evidence="1">Belongs to the carbon-nitrogen hydrolase superfamily. Nitrilase family.</text>
</comment>
<evidence type="ECO:0000256" key="2">
    <source>
        <dbReference type="PROSITE-ProRule" id="PRU10139"/>
    </source>
</evidence>
<protein>
    <submittedName>
        <fullName evidence="4">Nitrilase</fullName>
    </submittedName>
</protein>
<evidence type="ECO:0000313" key="4">
    <source>
        <dbReference type="EMBL" id="RMU76280.1"/>
    </source>
</evidence>
<dbReference type="AlphaFoldDB" id="A0A3M5X0F3"/>
<dbReference type="CDD" id="cd07564">
    <property type="entry name" value="nitrilases_CHs"/>
    <property type="match status" value="1"/>
</dbReference>
<sequence length="394" mass="42669">MLIAFNLHFDASSQSPCKSETIPVSLSLPVKKPFLFVLIPSSGKLIACGHPTAIRVLTMKEPLKVACVQAAPVFLDLDATVDKTITLMEQAAAAGAGLIAFPETWIPGYPWFLWLDAPAWNMPLVQRYHQQSLVLDSVQARRISDAARHLGLYVVLGYSERNKASLYIGQWIIDDHGETVGVRRKLKATHVERTMFGEGDGASLRTFETPVGVLGALCCWEHLQPLSKYAMYAQNEQIHVAAWPSFSLYRNATSALGPEVNTAASRVYAAEGQCFVLAPCAIVSPEMIEMLCDSDAKRSLLQAGGGHARIFGPDGSDLATPLGEHEEGLLYATLDPAALTLAKVAADPAGHYSRPDVTRLMFNPNPAPCVVDLPGLPISSESIELLRPDIALEV</sequence>
<dbReference type="InterPro" id="IPR036526">
    <property type="entry name" value="C-N_Hydrolase_sf"/>
</dbReference>
<dbReference type="GO" id="GO:0051410">
    <property type="term" value="P:detoxification of nitrogen compound"/>
    <property type="evidence" value="ECO:0007669"/>
    <property type="project" value="TreeGrafter"/>
</dbReference>
<dbReference type="Gene3D" id="3.60.110.10">
    <property type="entry name" value="Carbon-nitrogen hydrolase"/>
    <property type="match status" value="1"/>
</dbReference>
<dbReference type="GO" id="GO:0018822">
    <property type="term" value="F:nitrile hydratase activity"/>
    <property type="evidence" value="ECO:0007669"/>
    <property type="project" value="TreeGrafter"/>
</dbReference>
<comment type="caution">
    <text evidence="4">The sequence shown here is derived from an EMBL/GenBank/DDBJ whole genome shotgun (WGS) entry which is preliminary data.</text>
</comment>
<name>A0A3M5X0F3_9PSED</name>
<evidence type="ECO:0000259" key="3">
    <source>
        <dbReference type="PROSITE" id="PS50263"/>
    </source>
</evidence>
<dbReference type="InterPro" id="IPR000132">
    <property type="entry name" value="Nitrilase/CN_hydratase_CS"/>
</dbReference>
<dbReference type="PROSITE" id="PS00921">
    <property type="entry name" value="NITRIL_CHT_2"/>
    <property type="match status" value="1"/>
</dbReference>
<dbReference type="InterPro" id="IPR044149">
    <property type="entry name" value="Nitrilases_CHs"/>
</dbReference>
<dbReference type="GO" id="GO:0000257">
    <property type="term" value="F:nitrilase activity"/>
    <property type="evidence" value="ECO:0007669"/>
    <property type="project" value="UniProtKB-ARBA"/>
</dbReference>
<organism evidence="4 5">
    <name type="scientific">Pseudomonas syringae pv. apii</name>
    <dbReference type="NCBI Taxonomy" id="81036"/>
    <lineage>
        <taxon>Bacteria</taxon>
        <taxon>Pseudomonadati</taxon>
        <taxon>Pseudomonadota</taxon>
        <taxon>Gammaproteobacteria</taxon>
        <taxon>Pseudomonadales</taxon>
        <taxon>Pseudomonadaceae</taxon>
        <taxon>Pseudomonas</taxon>
    </lineage>
</organism>
<gene>
    <name evidence="4" type="ORF">ALP23_04477</name>
</gene>
<dbReference type="Proteomes" id="UP000271152">
    <property type="component" value="Unassembled WGS sequence"/>
</dbReference>